<gene>
    <name evidence="2" type="primary">ABCB2_8</name>
    <name evidence="2" type="ORF">FOL47_006748</name>
</gene>
<dbReference type="Proteomes" id="UP000591131">
    <property type="component" value="Unassembled WGS sequence"/>
</dbReference>
<feature type="region of interest" description="Disordered" evidence="1">
    <location>
        <begin position="82"/>
        <end position="157"/>
    </location>
</feature>
<protein>
    <submittedName>
        <fullName evidence="2">(ABC) transporter</fullName>
    </submittedName>
</protein>
<evidence type="ECO:0000256" key="1">
    <source>
        <dbReference type="SAM" id="MobiDB-lite"/>
    </source>
</evidence>
<evidence type="ECO:0000313" key="3">
    <source>
        <dbReference type="Proteomes" id="UP000591131"/>
    </source>
</evidence>
<accession>A0A7J6LQ51</accession>
<dbReference type="EMBL" id="JAAPAO010000382">
    <property type="protein sequence ID" value="KAF4661337.1"/>
    <property type="molecule type" value="Genomic_DNA"/>
</dbReference>
<comment type="caution">
    <text evidence="2">The sequence shown here is derived from an EMBL/GenBank/DDBJ whole genome shotgun (WGS) entry which is preliminary data.</text>
</comment>
<dbReference type="OrthoDB" id="422693at2759"/>
<organism evidence="2 3">
    <name type="scientific">Perkinsus chesapeaki</name>
    <name type="common">Clam parasite</name>
    <name type="synonym">Perkinsus andrewsi</name>
    <dbReference type="NCBI Taxonomy" id="330153"/>
    <lineage>
        <taxon>Eukaryota</taxon>
        <taxon>Sar</taxon>
        <taxon>Alveolata</taxon>
        <taxon>Perkinsozoa</taxon>
        <taxon>Perkinsea</taxon>
        <taxon>Perkinsida</taxon>
        <taxon>Perkinsidae</taxon>
        <taxon>Perkinsus</taxon>
    </lineage>
</organism>
<keyword evidence="3" id="KW-1185">Reference proteome</keyword>
<evidence type="ECO:0000313" key="2">
    <source>
        <dbReference type="EMBL" id="KAF4661337.1"/>
    </source>
</evidence>
<proteinExistence type="predicted"/>
<dbReference type="AlphaFoldDB" id="A0A7J6LQ51"/>
<sequence length="157" mass="17164">MASSTSSNKADEWEGRCKVLMAENALEDKQRADMVLERYLTLIEQQFEGILSNIPETILSMRVSDVDPKSLKPISRILRTRYKPSTTAVENREPNRPADLPPRPQALGPAVSTPRKEENNNAGGGLVYSMKKLFGGGGGASSKTDPSPARALKPRVL</sequence>
<reference evidence="2 3" key="1">
    <citation type="submission" date="2020-04" db="EMBL/GenBank/DDBJ databases">
        <title>Perkinsus chesapeaki whole genome sequence.</title>
        <authorList>
            <person name="Bogema D.R."/>
        </authorList>
    </citation>
    <scope>NUCLEOTIDE SEQUENCE [LARGE SCALE GENOMIC DNA]</scope>
    <source>
        <strain evidence="2">ATCC PRA-425</strain>
    </source>
</reference>
<name>A0A7J6LQ51_PERCH</name>